<proteinExistence type="inferred from homology"/>
<dbReference type="Gene3D" id="2.60.120.620">
    <property type="entry name" value="q2cbj1_9rhob like domain"/>
    <property type="match status" value="1"/>
</dbReference>
<protein>
    <recommendedName>
        <fullName evidence="2">Fe2OG dioxygenase domain-containing protein</fullName>
    </recommendedName>
</protein>
<gene>
    <name evidence="3" type="ORF">WS67_03790</name>
</gene>
<name>A0A103E7Y6_9BURK</name>
<feature type="domain" description="Fe2OG dioxygenase" evidence="2">
    <location>
        <begin position="119"/>
        <end position="239"/>
    </location>
</feature>
<comment type="similarity">
    <text evidence="1">Belongs to the iron/ascorbate-dependent oxidoreductase family.</text>
</comment>
<evidence type="ECO:0000313" key="4">
    <source>
        <dbReference type="Proteomes" id="UP000062788"/>
    </source>
</evidence>
<keyword evidence="1" id="KW-0479">Metal-binding</keyword>
<dbReference type="OrthoDB" id="9798229at2"/>
<evidence type="ECO:0000259" key="2">
    <source>
        <dbReference type="PROSITE" id="PS51471"/>
    </source>
</evidence>
<dbReference type="SUPFAM" id="SSF51197">
    <property type="entry name" value="Clavaminate synthase-like"/>
    <property type="match status" value="1"/>
</dbReference>
<sequence length="254" mass="28811">MDNRFLFGWLVCNPVASRYLDQNVVRALAEDFESRGYVKLPGFFEADAFEFIKREVDRIQEVSIRREFTMPGYNTPRRLSVIGGDRIVDESIALAMLYGNSALRDVVTKIAQRPVFFVRHQTEFMVANYLESFEDTHGWHLDDPQFALVVILESPARDKGGNVEIIRDWQTFCTDRQLDPDGDIEKGVALANAQAAIEVEYHEAGDCYLLNAGACLHRVTPIAHGARRKALNLAYDIDSRREYGRTADLLYGAA</sequence>
<dbReference type="PROSITE" id="PS51471">
    <property type="entry name" value="FE2OG_OXY"/>
    <property type="match status" value="1"/>
</dbReference>
<organism evidence="3 4">
    <name type="scientific">Burkholderia singularis</name>
    <dbReference type="NCBI Taxonomy" id="1503053"/>
    <lineage>
        <taxon>Bacteria</taxon>
        <taxon>Pseudomonadati</taxon>
        <taxon>Pseudomonadota</taxon>
        <taxon>Betaproteobacteria</taxon>
        <taxon>Burkholderiales</taxon>
        <taxon>Burkholderiaceae</taxon>
        <taxon>Burkholderia</taxon>
        <taxon>pseudomallei group</taxon>
    </lineage>
</organism>
<dbReference type="GO" id="GO:0016491">
    <property type="term" value="F:oxidoreductase activity"/>
    <property type="evidence" value="ECO:0007669"/>
    <property type="project" value="UniProtKB-KW"/>
</dbReference>
<dbReference type="Proteomes" id="UP000062788">
    <property type="component" value="Unassembled WGS sequence"/>
</dbReference>
<dbReference type="InterPro" id="IPR005123">
    <property type="entry name" value="Oxoglu/Fe-dep_dioxygenase_dom"/>
</dbReference>
<dbReference type="EMBL" id="LOWA01000008">
    <property type="protein sequence ID" value="KVE29998.1"/>
    <property type="molecule type" value="Genomic_DNA"/>
</dbReference>
<dbReference type="InterPro" id="IPR056470">
    <property type="entry name" value="BesD/HalB-like"/>
</dbReference>
<evidence type="ECO:0000313" key="3">
    <source>
        <dbReference type="EMBL" id="KVE29998.1"/>
    </source>
</evidence>
<dbReference type="AlphaFoldDB" id="A0A103E7Y6"/>
<keyword evidence="4" id="KW-1185">Reference proteome</keyword>
<dbReference type="GO" id="GO:0046872">
    <property type="term" value="F:metal ion binding"/>
    <property type="evidence" value="ECO:0007669"/>
    <property type="project" value="UniProtKB-KW"/>
</dbReference>
<keyword evidence="1" id="KW-0560">Oxidoreductase</keyword>
<evidence type="ECO:0000256" key="1">
    <source>
        <dbReference type="RuleBase" id="RU003682"/>
    </source>
</evidence>
<keyword evidence="1" id="KW-0408">Iron</keyword>
<accession>A0A103E7Y6</accession>
<dbReference type="Pfam" id="PF23169">
    <property type="entry name" value="HalD"/>
    <property type="match status" value="1"/>
</dbReference>
<reference evidence="3 4" key="1">
    <citation type="submission" date="2015-11" db="EMBL/GenBank/DDBJ databases">
        <title>Expanding the genomic diversity of Burkholderia species for the development of highly accurate diagnostics.</title>
        <authorList>
            <person name="Sahl J."/>
            <person name="Keim P."/>
            <person name="Wagner D."/>
        </authorList>
    </citation>
    <scope>NUCLEOTIDE SEQUENCE [LARGE SCALE GENOMIC DNA]</scope>
    <source>
        <strain evidence="3 4">TSV85</strain>
    </source>
</reference>
<comment type="caution">
    <text evidence="3">The sequence shown here is derived from an EMBL/GenBank/DDBJ whole genome shotgun (WGS) entry which is preliminary data.</text>
</comment>
<dbReference type="RefSeq" id="WP_059512642.1">
    <property type="nucleotide sequence ID" value="NZ_CP013449.1"/>
</dbReference>